<sequence length="117" mass="13458">MVADFRQYYGIDLPIEPTDDDCSRWSLLWYALPRESRTARRQTPELRWSEGEYMLAMAVHALEVIAWQRTKDGQRGRNKPHPLKTPAERAEAQQHRDNALAAREDIDGILGMHEGGA</sequence>
<gene>
    <name evidence="2" type="ORF">DMP05_09050</name>
</gene>
<evidence type="ECO:0000313" key="3">
    <source>
        <dbReference type="Proteomes" id="UP000271472"/>
    </source>
</evidence>
<reference evidence="3" key="1">
    <citation type="submission" date="2018-05" db="EMBL/GenBank/DDBJ databases">
        <title>Genome Sequencing of selected type strains of the family Eggerthellaceae.</title>
        <authorList>
            <person name="Danylec N."/>
            <person name="Stoll D.A."/>
            <person name="Doetsch A."/>
            <person name="Huch M."/>
        </authorList>
    </citation>
    <scope>NUCLEOTIDE SEQUENCE [LARGE SCALE GENOMIC DNA]</scope>
    <source>
        <strain evidence="3">DSM 22006</strain>
    </source>
</reference>
<comment type="caution">
    <text evidence="2">The sequence shown here is derived from an EMBL/GenBank/DDBJ whole genome shotgun (WGS) entry which is preliminary data.</text>
</comment>
<evidence type="ECO:0000313" key="2">
    <source>
        <dbReference type="EMBL" id="RNM33006.1"/>
    </source>
</evidence>
<keyword evidence="3" id="KW-1185">Reference proteome</keyword>
<dbReference type="GeneID" id="98663151"/>
<dbReference type="RefSeq" id="WP_123220139.1">
    <property type="nucleotide sequence ID" value="NZ_JACHYQ010000003.1"/>
</dbReference>
<dbReference type="Pfam" id="PF17318">
    <property type="entry name" value="DUF5361"/>
    <property type="match status" value="1"/>
</dbReference>
<organism evidence="2 3">
    <name type="scientific">Slackia isoflavoniconvertens</name>
    <dbReference type="NCBI Taxonomy" id="572010"/>
    <lineage>
        <taxon>Bacteria</taxon>
        <taxon>Bacillati</taxon>
        <taxon>Actinomycetota</taxon>
        <taxon>Coriobacteriia</taxon>
        <taxon>Eggerthellales</taxon>
        <taxon>Eggerthellaceae</taxon>
        <taxon>Slackia</taxon>
    </lineage>
</organism>
<dbReference type="OrthoDB" id="3199523at2"/>
<accession>A0A3N0I8T2</accession>
<feature type="region of interest" description="Disordered" evidence="1">
    <location>
        <begin position="69"/>
        <end position="117"/>
    </location>
</feature>
<dbReference type="EMBL" id="QIBZ01000021">
    <property type="protein sequence ID" value="RNM33006.1"/>
    <property type="molecule type" value="Genomic_DNA"/>
</dbReference>
<dbReference type="InterPro" id="IPR035286">
    <property type="entry name" value="DUF5361"/>
</dbReference>
<protein>
    <submittedName>
        <fullName evidence="2">Uncharacterized protein</fullName>
    </submittedName>
</protein>
<proteinExistence type="predicted"/>
<dbReference type="Proteomes" id="UP000271472">
    <property type="component" value="Unassembled WGS sequence"/>
</dbReference>
<name>A0A3N0I8T2_9ACTN</name>
<dbReference type="AlphaFoldDB" id="A0A3N0I8T2"/>
<feature type="compositionally biased region" description="Basic and acidic residues" evidence="1">
    <location>
        <begin position="86"/>
        <end position="106"/>
    </location>
</feature>
<evidence type="ECO:0000256" key="1">
    <source>
        <dbReference type="SAM" id="MobiDB-lite"/>
    </source>
</evidence>